<evidence type="ECO:0000313" key="3">
    <source>
        <dbReference type="Proteomes" id="UP001642482"/>
    </source>
</evidence>
<dbReference type="InterPro" id="IPR013830">
    <property type="entry name" value="SGNH_hydro"/>
</dbReference>
<dbReference type="Proteomes" id="UP001642482">
    <property type="component" value="Unassembled WGS sequence"/>
</dbReference>
<reference evidence="2 3" key="1">
    <citation type="submission" date="2024-01" db="EMBL/GenBank/DDBJ databases">
        <authorList>
            <person name="Allen C."/>
            <person name="Tagirdzhanova G."/>
        </authorList>
    </citation>
    <scope>NUCLEOTIDE SEQUENCE [LARGE SCALE GENOMIC DNA]</scope>
</reference>
<dbReference type="PANTHER" id="PTHR43695">
    <property type="entry name" value="PUTATIVE (AFU_ORTHOLOGUE AFUA_2G17250)-RELATED"/>
    <property type="match status" value="1"/>
</dbReference>
<evidence type="ECO:0000259" key="1">
    <source>
        <dbReference type="Pfam" id="PF13472"/>
    </source>
</evidence>
<accession>A0ABP0CN90</accession>
<gene>
    <name evidence="2" type="ORF">SEUCBS140593_008656</name>
</gene>
<dbReference type="Pfam" id="PF13472">
    <property type="entry name" value="Lipase_GDSL_2"/>
    <property type="match status" value="1"/>
</dbReference>
<proteinExistence type="predicted"/>
<evidence type="ECO:0000313" key="2">
    <source>
        <dbReference type="EMBL" id="CAK7233602.1"/>
    </source>
</evidence>
<dbReference type="EMBL" id="CAWUHD010000124">
    <property type="protein sequence ID" value="CAK7233602.1"/>
    <property type="molecule type" value="Genomic_DNA"/>
</dbReference>
<comment type="caution">
    <text evidence="2">The sequence shown here is derived from an EMBL/GenBank/DDBJ whole genome shotgun (WGS) entry which is preliminary data.</text>
</comment>
<dbReference type="PANTHER" id="PTHR43695:SF2">
    <property type="entry name" value="PUTATIVE (AFU_ORTHOLOGUE AFUA_2G17250)-RELATED"/>
    <property type="match status" value="1"/>
</dbReference>
<name>A0ABP0CN90_9PEZI</name>
<feature type="domain" description="SGNH hydrolase-type esterase" evidence="1">
    <location>
        <begin position="11"/>
        <end position="191"/>
    </location>
</feature>
<dbReference type="InterPro" id="IPR037459">
    <property type="entry name" value="RhgT-like"/>
</dbReference>
<organism evidence="2 3">
    <name type="scientific">Sporothrix eucalyptigena</name>
    <dbReference type="NCBI Taxonomy" id="1812306"/>
    <lineage>
        <taxon>Eukaryota</taxon>
        <taxon>Fungi</taxon>
        <taxon>Dikarya</taxon>
        <taxon>Ascomycota</taxon>
        <taxon>Pezizomycotina</taxon>
        <taxon>Sordariomycetes</taxon>
        <taxon>Sordariomycetidae</taxon>
        <taxon>Ophiostomatales</taxon>
        <taxon>Ophiostomataceae</taxon>
        <taxon>Sporothrix</taxon>
    </lineage>
</organism>
<sequence>MRTKTPAFFLAGDSTTARQSVDGGGWGDGFLAIARQGGAVGENFGANGATTASFVYYGIWSRVLAAVQEHRETHNVIVTIQFGHNDQKPSANISPDQFVANLQRLVGEVRQAGGTPVLVSSLSRRNWGSNGRIERDLLDVVVGTKLAARQAQCHFVDLNEASMEYCACIGSDNAHSYDLIPGDVTHLNDQGSVVFGALMAQLLHWTFPDLGGYIEPDVELARAINEGVYFWPDVDAVKRLQDE</sequence>
<dbReference type="Gene3D" id="3.40.50.1110">
    <property type="entry name" value="SGNH hydrolase"/>
    <property type="match status" value="1"/>
</dbReference>
<dbReference type="InterPro" id="IPR036514">
    <property type="entry name" value="SGNH_hydro_sf"/>
</dbReference>
<keyword evidence="3" id="KW-1185">Reference proteome</keyword>
<dbReference type="SUPFAM" id="SSF52266">
    <property type="entry name" value="SGNH hydrolase"/>
    <property type="match status" value="1"/>
</dbReference>
<protein>
    <recommendedName>
        <fullName evidence="1">SGNH hydrolase-type esterase domain-containing protein</fullName>
    </recommendedName>
</protein>